<dbReference type="WBParaSite" id="Pan_g17273.t1">
    <property type="protein sequence ID" value="Pan_g17273.t1"/>
    <property type="gene ID" value="Pan_g17273"/>
</dbReference>
<name>A0A7E4V6X5_PANRE</name>
<keyword evidence="5" id="KW-0804">Transcription</keyword>
<dbReference type="Gene3D" id="2.80.10.50">
    <property type="match status" value="1"/>
</dbReference>
<evidence type="ECO:0000256" key="1">
    <source>
        <dbReference type="ARBA" id="ARBA00004123"/>
    </source>
</evidence>
<dbReference type="Proteomes" id="UP000492821">
    <property type="component" value="Unassembled WGS sequence"/>
</dbReference>
<dbReference type="SUPFAM" id="SSF110217">
    <property type="entry name" value="DNA-binding protein LAG-1 (CSL)"/>
    <property type="match status" value="1"/>
</dbReference>
<proteinExistence type="inferred from homology"/>
<evidence type="ECO:0000313" key="11">
    <source>
        <dbReference type="WBParaSite" id="Pan_g17273.t1"/>
    </source>
</evidence>
<dbReference type="InterPro" id="IPR040159">
    <property type="entry name" value="CLS_fam"/>
</dbReference>
<dbReference type="SMART" id="SM01267">
    <property type="entry name" value="LAG1_DNAbind"/>
    <property type="match status" value="1"/>
</dbReference>
<dbReference type="GO" id="GO:0005634">
    <property type="term" value="C:nucleus"/>
    <property type="evidence" value="ECO:0007669"/>
    <property type="project" value="UniProtKB-SubCell"/>
</dbReference>
<dbReference type="SUPFAM" id="SSF49417">
    <property type="entry name" value="p53-like transcription factors"/>
    <property type="match status" value="1"/>
</dbReference>
<dbReference type="GO" id="GO:0001228">
    <property type="term" value="F:DNA-binding transcription activator activity, RNA polymerase II-specific"/>
    <property type="evidence" value="ECO:0007669"/>
    <property type="project" value="InterPro"/>
</dbReference>
<evidence type="ECO:0000313" key="10">
    <source>
        <dbReference type="Proteomes" id="UP000492821"/>
    </source>
</evidence>
<reference evidence="11" key="2">
    <citation type="submission" date="2020-10" db="UniProtKB">
        <authorList>
            <consortium name="WormBaseParasite"/>
        </authorList>
    </citation>
    <scope>IDENTIFICATION</scope>
</reference>
<evidence type="ECO:0000259" key="8">
    <source>
        <dbReference type="SMART" id="SM01267"/>
    </source>
</evidence>
<keyword evidence="10" id="KW-1185">Reference proteome</keyword>
<dbReference type="Pfam" id="PF09270">
    <property type="entry name" value="BTD"/>
    <property type="match status" value="1"/>
</dbReference>
<dbReference type="InterPro" id="IPR037095">
    <property type="entry name" value="RBP-J/Cbf11_DNA-bd_sf"/>
</dbReference>
<dbReference type="Gene3D" id="2.60.40.1450">
    <property type="entry name" value="LAG1, DNA binding domain"/>
    <property type="match status" value="1"/>
</dbReference>
<feature type="domain" description="RBP-J/Cbf11/Cbf12 DNA binding" evidence="8">
    <location>
        <begin position="25"/>
        <end position="170"/>
    </location>
</feature>
<evidence type="ECO:0000256" key="4">
    <source>
        <dbReference type="ARBA" id="ARBA00023125"/>
    </source>
</evidence>
<organism evidence="10 11">
    <name type="scientific">Panagrellus redivivus</name>
    <name type="common">Microworm</name>
    <dbReference type="NCBI Taxonomy" id="6233"/>
    <lineage>
        <taxon>Eukaryota</taxon>
        <taxon>Metazoa</taxon>
        <taxon>Ecdysozoa</taxon>
        <taxon>Nematoda</taxon>
        <taxon>Chromadorea</taxon>
        <taxon>Rhabditida</taxon>
        <taxon>Tylenchina</taxon>
        <taxon>Panagrolaimomorpha</taxon>
        <taxon>Panagrolaimoidea</taxon>
        <taxon>Panagrolaimidae</taxon>
        <taxon>Panagrellus</taxon>
    </lineage>
</organism>
<keyword evidence="4" id="KW-0238">DNA-binding</keyword>
<feature type="compositionally biased region" description="Low complexity" evidence="7">
    <location>
        <begin position="70"/>
        <end position="80"/>
    </location>
</feature>
<dbReference type="InterPro" id="IPR008967">
    <property type="entry name" value="p53-like_TF_DNA-bd_sf"/>
</dbReference>
<dbReference type="AlphaFoldDB" id="A0A7E4V6X5"/>
<comment type="similarity">
    <text evidence="2">Belongs to the Su(H) family.</text>
</comment>
<dbReference type="InterPro" id="IPR015350">
    <property type="entry name" value="Beta-trefoil_DNA-bd_dom"/>
</dbReference>
<keyword evidence="3" id="KW-0805">Transcription regulation</keyword>
<dbReference type="Pfam" id="PF09271">
    <property type="entry name" value="LAG1-DNAbind"/>
    <property type="match status" value="1"/>
</dbReference>
<dbReference type="GO" id="GO:0000978">
    <property type="term" value="F:RNA polymerase II cis-regulatory region sequence-specific DNA binding"/>
    <property type="evidence" value="ECO:0007669"/>
    <property type="project" value="InterPro"/>
</dbReference>
<dbReference type="InterPro" id="IPR015351">
    <property type="entry name" value="RBP-J/Cbf11/Cbf12_DNA-bd"/>
</dbReference>
<evidence type="ECO:0000256" key="3">
    <source>
        <dbReference type="ARBA" id="ARBA00023015"/>
    </source>
</evidence>
<dbReference type="PANTHER" id="PTHR10665">
    <property type="entry name" value="RECOMBINING BINDING PROTEIN SUPPRESSOR OF HAIRLESS"/>
    <property type="match status" value="1"/>
</dbReference>
<accession>A0A7E4V6X5</accession>
<reference evidence="10" key="1">
    <citation type="journal article" date="2013" name="Genetics">
        <title>The draft genome and transcriptome of Panagrellus redivivus are shaped by the harsh demands of a free-living lifestyle.</title>
        <authorList>
            <person name="Srinivasan J."/>
            <person name="Dillman A.R."/>
            <person name="Macchietto M.G."/>
            <person name="Heikkinen L."/>
            <person name="Lakso M."/>
            <person name="Fracchia K.M."/>
            <person name="Antoshechkin I."/>
            <person name="Mortazavi A."/>
            <person name="Wong G."/>
            <person name="Sternberg P.W."/>
        </authorList>
    </citation>
    <scope>NUCLEOTIDE SEQUENCE [LARGE SCALE GENOMIC DNA]</scope>
    <source>
        <strain evidence="10">MT8872</strain>
    </source>
</reference>
<protein>
    <submittedName>
        <fullName evidence="11">BTD domain-containing protein</fullName>
    </submittedName>
</protein>
<evidence type="ECO:0000256" key="5">
    <source>
        <dbReference type="ARBA" id="ARBA00023163"/>
    </source>
</evidence>
<dbReference type="InterPro" id="IPR038007">
    <property type="entry name" value="RBP-Jkappa_IPT"/>
</dbReference>
<evidence type="ECO:0000256" key="6">
    <source>
        <dbReference type="ARBA" id="ARBA00023242"/>
    </source>
</evidence>
<keyword evidence="6" id="KW-0539">Nucleus</keyword>
<feature type="region of interest" description="Disordered" evidence="7">
    <location>
        <begin position="65"/>
        <end position="89"/>
    </location>
</feature>
<dbReference type="Gene3D" id="2.60.40.10">
    <property type="entry name" value="Immunoglobulins"/>
    <property type="match status" value="1"/>
</dbReference>
<dbReference type="InterPro" id="IPR036358">
    <property type="entry name" value="BTD_sf"/>
</dbReference>
<feature type="domain" description="Beta-trefoil DNA-binding" evidence="9">
    <location>
        <begin position="172"/>
        <end position="323"/>
    </location>
</feature>
<dbReference type="Pfam" id="PF20144">
    <property type="entry name" value="TIG_SUH"/>
    <property type="match status" value="1"/>
</dbReference>
<dbReference type="InterPro" id="IPR014756">
    <property type="entry name" value="Ig_E-set"/>
</dbReference>
<comment type="subcellular location">
    <subcellularLocation>
        <location evidence="1">Nucleus</location>
    </subcellularLocation>
</comment>
<dbReference type="SUPFAM" id="SSF81296">
    <property type="entry name" value="E set domains"/>
    <property type="match status" value="1"/>
</dbReference>
<evidence type="ECO:0000259" key="9">
    <source>
        <dbReference type="SMART" id="SM01268"/>
    </source>
</evidence>
<evidence type="ECO:0000256" key="7">
    <source>
        <dbReference type="SAM" id="MobiDB-lite"/>
    </source>
</evidence>
<dbReference type="InterPro" id="IPR013783">
    <property type="entry name" value="Ig-like_fold"/>
</dbReference>
<dbReference type="SMART" id="SM01268">
    <property type="entry name" value="BTD"/>
    <property type="match status" value="1"/>
</dbReference>
<sequence length="473" mass="53126">MEVERPVTWKKLAEYLANPDKFDCGIAISNSSVNRKSSEDVQRYFCPPPRVNLFGDGWKKLFGNTEKTSKSAAGKPSSSRASKKPRQPKLRFTIGIDELPSLEDHPLNLSSEKKQTVDNMLYVPDNAEKANVSLKVNMFRRANEEAESFLSHPMKIIGKPSKKKKNRLASEVGIRSGSTVALYVAASDQAPAQYFQVENEGYQPSQDNWSSFFIYNVLENGDLDKSLSKKKKNYINYGAIVKLVDRVTGTGLPKMRILHVENGIVKLDQSEDQEMPVCQLDKCAFQVLDHPDNYLSIVSNKIIQAGATVVDESSLEIEDTAAWTIMPTDKTEYRFYEAMGPATGPVTPVPTIIDIKPNKHVETGNTMIEFIGADFHKDLTIWIGLYDLNQHSQSSERITCFQPTLYAVSSPPESDMFPVADDEVSLPITITRNDGVVYGTPYYFQYNIKDGRGWPAVVDPRTEFANSKRLRRL</sequence>
<evidence type="ECO:0000256" key="2">
    <source>
        <dbReference type="ARBA" id="ARBA00009704"/>
    </source>
</evidence>